<dbReference type="PANTHER" id="PTHR46268:SF6">
    <property type="entry name" value="UNIVERSAL STRESS PROTEIN UP12"/>
    <property type="match status" value="1"/>
</dbReference>
<organism evidence="3 4">
    <name type="scientific">Streptomyces caatingaensis</name>
    <dbReference type="NCBI Taxonomy" id="1678637"/>
    <lineage>
        <taxon>Bacteria</taxon>
        <taxon>Bacillati</taxon>
        <taxon>Actinomycetota</taxon>
        <taxon>Actinomycetes</taxon>
        <taxon>Kitasatosporales</taxon>
        <taxon>Streptomycetaceae</taxon>
        <taxon>Streptomyces</taxon>
    </lineage>
</organism>
<dbReference type="STRING" id="1678637.AC230_05150"/>
<comment type="caution">
    <text evidence="3">The sequence shown here is derived from an EMBL/GenBank/DDBJ whole genome shotgun (WGS) entry which is preliminary data.</text>
</comment>
<feature type="domain" description="UspA" evidence="2">
    <location>
        <begin position="5"/>
        <end position="138"/>
    </location>
</feature>
<name>A0A0K9XKX1_9ACTN</name>
<gene>
    <name evidence="3" type="ORF">AC230_05150</name>
</gene>
<dbReference type="SUPFAM" id="SSF52402">
    <property type="entry name" value="Adenine nucleotide alpha hydrolases-like"/>
    <property type="match status" value="2"/>
</dbReference>
<proteinExistence type="inferred from homology"/>
<dbReference type="InterPro" id="IPR006015">
    <property type="entry name" value="Universal_stress_UspA"/>
</dbReference>
<dbReference type="PATRIC" id="fig|1678637.3.peg.1121"/>
<dbReference type="PANTHER" id="PTHR46268">
    <property type="entry name" value="STRESS RESPONSE PROTEIN NHAX"/>
    <property type="match status" value="1"/>
</dbReference>
<dbReference type="InterPro" id="IPR006016">
    <property type="entry name" value="UspA"/>
</dbReference>
<dbReference type="EMBL" id="LFXA01000002">
    <property type="protein sequence ID" value="KNB53953.1"/>
    <property type="molecule type" value="Genomic_DNA"/>
</dbReference>
<dbReference type="PRINTS" id="PR01438">
    <property type="entry name" value="UNVRSLSTRESS"/>
</dbReference>
<dbReference type="RefSeq" id="WP_049714691.1">
    <property type="nucleotide sequence ID" value="NZ_LFXA01000002.1"/>
</dbReference>
<dbReference type="Pfam" id="PF00582">
    <property type="entry name" value="Usp"/>
    <property type="match status" value="2"/>
</dbReference>
<evidence type="ECO:0000313" key="3">
    <source>
        <dbReference type="EMBL" id="KNB53953.1"/>
    </source>
</evidence>
<dbReference type="OrthoDB" id="3174546at2"/>
<protein>
    <submittedName>
        <fullName evidence="3">Universal stress protein</fullName>
    </submittedName>
</protein>
<evidence type="ECO:0000259" key="2">
    <source>
        <dbReference type="Pfam" id="PF00582"/>
    </source>
</evidence>
<accession>A0A0K9XKX1</accession>
<evidence type="ECO:0000313" key="4">
    <source>
        <dbReference type="Proteomes" id="UP000037288"/>
    </source>
</evidence>
<sequence length="290" mass="30519">MDLPLVVGVDGSPGSLTALDWAVDEAARHDVRLRLLYASLWERYEGRLPPADGPSRETLAEEAVTLAAARRAQERDPALRVHADTAPEEPVNALVEASRHAFFLVTGPSGRGALTGILLGSVSLAVAGRAHCPVVVVRGDDAAVRGAHGRVLVGVGDAAEAPAAVRFAFREAAARGCEVRALRAWRHPGRQSVDHYPLPSGGTLDAEERAGRELDDALRAAAEEYPGVVVHAATVEGPPRRALVDASEGADLLVVGAVRRHHGLGLQLGRVSHTVLHHARCPVAVVPATE</sequence>
<reference evidence="4" key="1">
    <citation type="submission" date="2015-07" db="EMBL/GenBank/DDBJ databases">
        <title>Draft genome sequence of Streptomyces sp. CMAA 1322, a bacterium isolated from Caatinga biome, from dry forest semiarid of Brazil.</title>
        <authorList>
            <person name="Santos S.N."/>
            <person name="Gacesa R."/>
            <person name="Taketani R.G."/>
            <person name="Long P.F."/>
            <person name="Melo I.S."/>
        </authorList>
    </citation>
    <scope>NUCLEOTIDE SEQUENCE [LARGE SCALE GENOMIC DNA]</scope>
    <source>
        <strain evidence="4">CMAA 1322</strain>
    </source>
</reference>
<dbReference type="InterPro" id="IPR014729">
    <property type="entry name" value="Rossmann-like_a/b/a_fold"/>
</dbReference>
<keyword evidence="4" id="KW-1185">Reference proteome</keyword>
<dbReference type="Proteomes" id="UP000037288">
    <property type="component" value="Unassembled WGS sequence"/>
</dbReference>
<feature type="domain" description="UspA" evidence="2">
    <location>
        <begin position="150"/>
        <end position="287"/>
    </location>
</feature>
<dbReference type="Gene3D" id="3.40.50.620">
    <property type="entry name" value="HUPs"/>
    <property type="match status" value="2"/>
</dbReference>
<dbReference type="AlphaFoldDB" id="A0A0K9XKX1"/>
<comment type="similarity">
    <text evidence="1">Belongs to the universal stress protein A family.</text>
</comment>
<evidence type="ECO:0000256" key="1">
    <source>
        <dbReference type="ARBA" id="ARBA00008791"/>
    </source>
</evidence>